<comment type="caution">
    <text evidence="1">The sequence shown here is derived from an EMBL/GenBank/DDBJ whole genome shotgun (WGS) entry which is preliminary data.</text>
</comment>
<keyword evidence="1" id="KW-0689">Ribosomal protein</keyword>
<dbReference type="InterPro" id="IPR019374">
    <property type="entry name" value="Ribosomal_mS22"/>
</dbReference>
<dbReference type="GO" id="GO:0005763">
    <property type="term" value="C:mitochondrial small ribosomal subunit"/>
    <property type="evidence" value="ECO:0007669"/>
    <property type="project" value="TreeGrafter"/>
</dbReference>
<reference evidence="1 2" key="1">
    <citation type="journal article" date="2014" name="Genome Biol. Evol.">
        <title>The genome of the myxosporean Thelohanellus kitauei shows adaptations to nutrient acquisition within its fish host.</title>
        <authorList>
            <person name="Yang Y."/>
            <person name="Xiong J."/>
            <person name="Zhou Z."/>
            <person name="Huo F."/>
            <person name="Miao W."/>
            <person name="Ran C."/>
            <person name="Liu Y."/>
            <person name="Zhang J."/>
            <person name="Feng J."/>
            <person name="Wang M."/>
            <person name="Wang M."/>
            <person name="Wang L."/>
            <person name="Yao B."/>
        </authorList>
    </citation>
    <scope>NUCLEOTIDE SEQUENCE [LARGE SCALE GENOMIC DNA]</scope>
    <source>
        <strain evidence="1">Wuqing</strain>
    </source>
</reference>
<dbReference type="OrthoDB" id="10052321at2759"/>
<sequence>MFSSYNRISGVFVQIFKRTRTSKRNKPPTRVKLDPYTPLSQEVSQAWKGFDSYGAGEPLKDYYNEDLQAIFKKLIGRNPKFLKNINMARRPIVADYKLVHADKIPQLNAEIDEMLDRFLETIPMYTRRKPNLNVIIQKSPELKGYDSSRYVFTDVSPSKTSKDRTILVRHQDGSLKLAPWDVRERINIVYFGSDSDMYPPPKFISSEKLLKEALKLDKHLYILNYALSTCSPDSPNYIKVLEVIFRDIIFKKKYSLIEMTPFFGPFIYFACMDGKYRAVVRYYNSLIKSEMSSDPLQRPEILNHLEMTDLMKIYSILKPDSQTAEAIITSMEEASKIFEIEMRLVKIEPQNGCI</sequence>
<accession>A0A0C2MJD5</accession>
<dbReference type="EMBL" id="JWZT01005265">
    <property type="protein sequence ID" value="KII61731.1"/>
    <property type="molecule type" value="Genomic_DNA"/>
</dbReference>
<proteinExistence type="predicted"/>
<dbReference type="Proteomes" id="UP000031668">
    <property type="component" value="Unassembled WGS sequence"/>
</dbReference>
<dbReference type="PANTHER" id="PTHR13071">
    <property type="entry name" value="MITOCHONDRIAL 28S RIBOSOMAL PROTEIN S22"/>
    <property type="match status" value="1"/>
</dbReference>
<dbReference type="Pfam" id="PF10245">
    <property type="entry name" value="MRP-S22"/>
    <property type="match status" value="1"/>
</dbReference>
<dbReference type="AlphaFoldDB" id="A0A0C2MJD5"/>
<organism evidence="1 2">
    <name type="scientific">Thelohanellus kitauei</name>
    <name type="common">Myxosporean</name>
    <dbReference type="NCBI Taxonomy" id="669202"/>
    <lineage>
        <taxon>Eukaryota</taxon>
        <taxon>Metazoa</taxon>
        <taxon>Cnidaria</taxon>
        <taxon>Myxozoa</taxon>
        <taxon>Myxosporea</taxon>
        <taxon>Bivalvulida</taxon>
        <taxon>Platysporina</taxon>
        <taxon>Myxobolidae</taxon>
        <taxon>Thelohanellus</taxon>
    </lineage>
</organism>
<evidence type="ECO:0000313" key="2">
    <source>
        <dbReference type="Proteomes" id="UP000031668"/>
    </source>
</evidence>
<dbReference type="GO" id="GO:0003735">
    <property type="term" value="F:structural constituent of ribosome"/>
    <property type="evidence" value="ECO:0007669"/>
    <property type="project" value="TreeGrafter"/>
</dbReference>
<gene>
    <name evidence="1" type="ORF">RF11_08831</name>
</gene>
<keyword evidence="1" id="KW-0687">Ribonucleoprotein</keyword>
<evidence type="ECO:0000313" key="1">
    <source>
        <dbReference type="EMBL" id="KII61731.1"/>
    </source>
</evidence>
<name>A0A0C2MJD5_THEKT</name>
<protein>
    <submittedName>
        <fullName evidence="1">28S ribosomal protein S22, mitochondrial</fullName>
    </submittedName>
</protein>
<keyword evidence="2" id="KW-1185">Reference proteome</keyword>
<dbReference type="PANTHER" id="PTHR13071:SF4">
    <property type="entry name" value="SMALL RIBOSOMAL SUBUNIT PROTEIN MS22"/>
    <property type="match status" value="1"/>
</dbReference>